<evidence type="ECO:0000256" key="1">
    <source>
        <dbReference type="ARBA" id="ARBA00023015"/>
    </source>
</evidence>
<evidence type="ECO:0000256" key="2">
    <source>
        <dbReference type="ARBA" id="ARBA00023125"/>
    </source>
</evidence>
<dbReference type="SUPFAM" id="SSF46689">
    <property type="entry name" value="Homeodomain-like"/>
    <property type="match status" value="1"/>
</dbReference>
<organism evidence="5 6">
    <name type="scientific">Flavobacterium cupreum</name>
    <dbReference type="NCBI Taxonomy" id="2133766"/>
    <lineage>
        <taxon>Bacteria</taxon>
        <taxon>Pseudomonadati</taxon>
        <taxon>Bacteroidota</taxon>
        <taxon>Flavobacteriia</taxon>
        <taxon>Flavobacteriales</taxon>
        <taxon>Flavobacteriaceae</taxon>
        <taxon>Flavobacterium</taxon>
    </lineage>
</organism>
<dbReference type="InterPro" id="IPR003313">
    <property type="entry name" value="AraC-bd"/>
</dbReference>
<keyword evidence="3" id="KW-0804">Transcription</keyword>
<feature type="domain" description="HTH araC/xylS-type" evidence="4">
    <location>
        <begin position="181"/>
        <end position="281"/>
    </location>
</feature>
<dbReference type="Pfam" id="PF02311">
    <property type="entry name" value="AraC_binding"/>
    <property type="match status" value="1"/>
</dbReference>
<dbReference type="Proteomes" id="UP000288102">
    <property type="component" value="Unassembled WGS sequence"/>
</dbReference>
<evidence type="ECO:0000313" key="6">
    <source>
        <dbReference type="Proteomes" id="UP000288102"/>
    </source>
</evidence>
<dbReference type="PANTHER" id="PTHR43280:SF2">
    <property type="entry name" value="HTH-TYPE TRANSCRIPTIONAL REGULATOR EXSA"/>
    <property type="match status" value="1"/>
</dbReference>
<dbReference type="GO" id="GO:0043565">
    <property type="term" value="F:sequence-specific DNA binding"/>
    <property type="evidence" value="ECO:0007669"/>
    <property type="project" value="InterPro"/>
</dbReference>
<dbReference type="InterPro" id="IPR037923">
    <property type="entry name" value="HTH-like"/>
</dbReference>
<dbReference type="PANTHER" id="PTHR43280">
    <property type="entry name" value="ARAC-FAMILY TRANSCRIPTIONAL REGULATOR"/>
    <property type="match status" value="1"/>
</dbReference>
<comment type="caution">
    <text evidence="5">The sequence shown here is derived from an EMBL/GenBank/DDBJ whole genome shotgun (WGS) entry which is preliminary data.</text>
</comment>
<dbReference type="GO" id="GO:0003700">
    <property type="term" value="F:DNA-binding transcription factor activity"/>
    <property type="evidence" value="ECO:0007669"/>
    <property type="project" value="InterPro"/>
</dbReference>
<dbReference type="AlphaFoldDB" id="A0A434ACZ7"/>
<evidence type="ECO:0000313" key="5">
    <source>
        <dbReference type="EMBL" id="RUT72259.1"/>
    </source>
</evidence>
<dbReference type="InterPro" id="IPR018060">
    <property type="entry name" value="HTH_AraC"/>
</dbReference>
<dbReference type="Gene3D" id="1.10.10.60">
    <property type="entry name" value="Homeodomain-like"/>
    <property type="match status" value="1"/>
</dbReference>
<sequence length="282" mass="32717">MKRFNSYHSLNVFRLELDRWEFPVHKHNCYEFIFVEKGSGNHFLNEGSFSYKEGDAFLLRPEDSHYFTLEEKTHFIFIKFTEQLFIEKLEGNKTAKWMEVIKTLLQNASSVSGSLIAEAEDKKHLSYLLQILVSEFAKTCAYSRELVIELFGAVMMMLARSHSTTEYGEHCPGNTELDKLNQILSYLRLYALDAEKMRIENIAHHFAMSPNYISIYVKKHSDVSIQQHIIQTKLKSADQLLKNSRLNINEIATKLGFTDASHFNKLYKKYRGVSPGMAYSSI</sequence>
<keyword evidence="6" id="KW-1185">Reference proteome</keyword>
<reference evidence="6" key="1">
    <citation type="journal article" date="2019" name="Syst. Appl. Microbiol.">
        <title>Flavobacterium circumlabens sp. nov. and Flavobacterium cupreum sp. nov., two psychrotrophic species isolated from Antarctic environmental samples.</title>
        <authorList>
            <person name="Kralova S."/>
            <person name="Busse H.-J."/>
            <person name="Svec P."/>
            <person name="Maslanova I."/>
            <person name="Stankova E."/>
            <person name="Bartak M."/>
            <person name="Sedlacek I."/>
        </authorList>
    </citation>
    <scope>NUCLEOTIDE SEQUENCE [LARGE SCALE GENOMIC DNA]</scope>
    <source>
        <strain evidence="6">CCM 8825</strain>
    </source>
</reference>
<accession>A0A434ACZ7</accession>
<dbReference type="Gene3D" id="2.60.120.10">
    <property type="entry name" value="Jelly Rolls"/>
    <property type="match status" value="1"/>
</dbReference>
<keyword evidence="2" id="KW-0238">DNA-binding</keyword>
<dbReference type="SMART" id="SM00342">
    <property type="entry name" value="HTH_ARAC"/>
    <property type="match status" value="1"/>
</dbReference>
<dbReference type="SUPFAM" id="SSF51215">
    <property type="entry name" value="Regulatory protein AraC"/>
    <property type="match status" value="1"/>
</dbReference>
<keyword evidence="1" id="KW-0805">Transcription regulation</keyword>
<dbReference type="RefSeq" id="WP_127336556.1">
    <property type="nucleotide sequence ID" value="NZ_QWDM01000001.1"/>
</dbReference>
<evidence type="ECO:0000256" key="3">
    <source>
        <dbReference type="ARBA" id="ARBA00023163"/>
    </source>
</evidence>
<dbReference type="InterPro" id="IPR009057">
    <property type="entry name" value="Homeodomain-like_sf"/>
</dbReference>
<name>A0A434ACZ7_9FLAO</name>
<protein>
    <submittedName>
        <fullName evidence="5">AraC family transcriptional regulator</fullName>
    </submittedName>
</protein>
<dbReference type="EMBL" id="QWDM01000001">
    <property type="protein sequence ID" value="RUT72259.1"/>
    <property type="molecule type" value="Genomic_DNA"/>
</dbReference>
<proteinExistence type="predicted"/>
<gene>
    <name evidence="5" type="ORF">D0817_01175</name>
</gene>
<dbReference type="OrthoDB" id="636258at2"/>
<evidence type="ECO:0000259" key="4">
    <source>
        <dbReference type="PROSITE" id="PS01124"/>
    </source>
</evidence>
<dbReference type="PROSITE" id="PS01124">
    <property type="entry name" value="HTH_ARAC_FAMILY_2"/>
    <property type="match status" value="1"/>
</dbReference>
<dbReference type="InterPro" id="IPR014710">
    <property type="entry name" value="RmlC-like_jellyroll"/>
</dbReference>
<dbReference type="Pfam" id="PF12833">
    <property type="entry name" value="HTH_18"/>
    <property type="match status" value="1"/>
</dbReference>